<dbReference type="EMBL" id="CP043538">
    <property type="protein sequence ID" value="QGY00742.1"/>
    <property type="molecule type" value="Genomic_DNA"/>
</dbReference>
<evidence type="ECO:0000256" key="1">
    <source>
        <dbReference type="SAM" id="SignalP"/>
    </source>
</evidence>
<organism evidence="3 4">
    <name type="scientific">Methylobacterium mesophilicum SR1.6/6</name>
    <dbReference type="NCBI Taxonomy" id="908290"/>
    <lineage>
        <taxon>Bacteria</taxon>
        <taxon>Pseudomonadati</taxon>
        <taxon>Pseudomonadota</taxon>
        <taxon>Alphaproteobacteria</taxon>
        <taxon>Hyphomicrobiales</taxon>
        <taxon>Methylobacteriaceae</taxon>
        <taxon>Methylobacterium</taxon>
    </lineage>
</organism>
<proteinExistence type="predicted"/>
<protein>
    <submittedName>
        <fullName evidence="3">Nitrate ABC transporter substrate-binding protein</fullName>
    </submittedName>
</protein>
<reference evidence="3 4" key="2">
    <citation type="journal article" date="2013" name="Genome Announc.">
        <title>Draft Genome Sequence of Methylobacterium mesophilicum Strain SR1.6/6, Isolated from Citrus sinensis.</title>
        <authorList>
            <person name="Marinho Almeida D."/>
            <person name="Dini-Andreote F."/>
            <person name="Camargo Neves A.A."/>
            <person name="Juca Ramos R.T."/>
            <person name="Andreote F.D."/>
            <person name="Carneiro A.R."/>
            <person name="Oliveira de Souza Lima A."/>
            <person name="Caracciolo Gomes de Sa P.H."/>
            <person name="Ribeiro Barbosa M.S."/>
            <person name="Araujo W.L."/>
            <person name="Silva A."/>
        </authorList>
    </citation>
    <scope>NUCLEOTIDE SEQUENCE [LARGE SCALE GENOMIC DNA]</scope>
    <source>
        <strain evidence="3 4">SR1.6/6</strain>
    </source>
</reference>
<dbReference type="Proteomes" id="UP000012488">
    <property type="component" value="Chromosome"/>
</dbReference>
<evidence type="ECO:0000313" key="3">
    <source>
        <dbReference type="EMBL" id="QGY00742.1"/>
    </source>
</evidence>
<dbReference type="PANTHER" id="PTHR30024:SF42">
    <property type="entry name" value="ALIPHATIC SULFONATES-BINDING PROTEIN-RELATED"/>
    <property type="match status" value="1"/>
</dbReference>
<dbReference type="AlphaFoldDB" id="A0A6B9FDW4"/>
<dbReference type="Pfam" id="PF09084">
    <property type="entry name" value="NMT1"/>
    <property type="match status" value="1"/>
</dbReference>
<dbReference type="PANTHER" id="PTHR30024">
    <property type="entry name" value="ALIPHATIC SULFONATES-BINDING PROTEIN-RELATED"/>
    <property type="match status" value="1"/>
</dbReference>
<reference evidence="3 4" key="1">
    <citation type="journal article" date="2012" name="Genet. Mol. Biol.">
        <title>Analysis of 16S rRNA and mxaF genes revealing insights into Methylobacterium niche-specific plant association.</title>
        <authorList>
            <person name="Dourado M.N."/>
            <person name="Andreote F.D."/>
            <person name="Dini-Andreote F."/>
            <person name="Conti R."/>
            <person name="Araujo J.M."/>
            <person name="Araujo W.L."/>
        </authorList>
    </citation>
    <scope>NUCLEOTIDE SEQUENCE [LARGE SCALE GENOMIC DNA]</scope>
    <source>
        <strain evidence="3 4">SR1.6/6</strain>
    </source>
</reference>
<dbReference type="InterPro" id="IPR015168">
    <property type="entry name" value="SsuA/THI5"/>
</dbReference>
<dbReference type="RefSeq" id="WP_010686705.1">
    <property type="nucleotide sequence ID" value="NZ_CP043538.1"/>
</dbReference>
<dbReference type="OrthoDB" id="6788250at2"/>
<gene>
    <name evidence="3" type="ORF">MMSR116_01580</name>
</gene>
<dbReference type="Gene3D" id="3.40.190.10">
    <property type="entry name" value="Periplasmic binding protein-like II"/>
    <property type="match status" value="2"/>
</dbReference>
<feature type="domain" description="SsuA/THI5-like" evidence="2">
    <location>
        <begin position="55"/>
        <end position="265"/>
    </location>
</feature>
<feature type="chain" id="PRO_5025505629" evidence="1">
    <location>
        <begin position="38"/>
        <end position="368"/>
    </location>
</feature>
<feature type="signal peptide" evidence="1">
    <location>
        <begin position="1"/>
        <end position="37"/>
    </location>
</feature>
<evidence type="ECO:0000259" key="2">
    <source>
        <dbReference type="Pfam" id="PF09084"/>
    </source>
</evidence>
<evidence type="ECO:0000313" key="4">
    <source>
        <dbReference type="Proteomes" id="UP000012488"/>
    </source>
</evidence>
<name>A0A6B9FDW4_9HYPH</name>
<keyword evidence="1" id="KW-0732">Signal</keyword>
<sequence length="368" mass="39278">MTEIRGKGCRRGRRRAWLLAGALALAPVVASALPVKAAEPERIGVSYQPSLYWALPFYIATQKGWWKEVGLEPTFAVFPAGAPQVAAAQAGSWDVGGTGSVPAILGAARFGLLTIGLTNDESKTNALMVRASRHDAILKDPKQLAGQKLLVTTNSTADYAARACLRKWGLGPREMRFVNLGQAQIISAMIADAGEVVGVWAPNTYTLEEKASAQVLCSGADADAMVPGALITRADFAKAHPDAVAKFLAVYLRGWGWAKANPKDAHDMAKRFYAEGGVEASDHAIDQEFALRPTYALDAQLKAMARADGPSQVDGWFSRIGTFMAEVGTIAQAPEAKGYIDDAFMKRVAADPKLRAFATEFDAAAAPR</sequence>
<dbReference type="KEGG" id="mmes:MMSR116_01580"/>
<dbReference type="SUPFAM" id="SSF53850">
    <property type="entry name" value="Periplasmic binding protein-like II"/>
    <property type="match status" value="1"/>
</dbReference>
<accession>A0A6B9FDW4</accession>